<keyword evidence="1" id="KW-1133">Transmembrane helix</keyword>
<protein>
    <submittedName>
        <fullName evidence="2">DUF4389 domain-containing protein</fullName>
    </submittedName>
</protein>
<dbReference type="EMBL" id="JAEHHL010000001">
    <property type="protein sequence ID" value="MBK0397954.1"/>
    <property type="molecule type" value="Genomic_DNA"/>
</dbReference>
<evidence type="ECO:0000256" key="1">
    <source>
        <dbReference type="SAM" id="Phobius"/>
    </source>
</evidence>
<dbReference type="RefSeq" id="WP_200606315.1">
    <property type="nucleotide sequence ID" value="NZ_JAEHHL010000001.1"/>
</dbReference>
<keyword evidence="3" id="KW-1185">Reference proteome</keyword>
<comment type="caution">
    <text evidence="2">The sequence shown here is derived from an EMBL/GenBank/DDBJ whole genome shotgun (WGS) entry which is preliminary data.</text>
</comment>
<accession>A0A8J7M499</accession>
<dbReference type="Proteomes" id="UP000655420">
    <property type="component" value="Unassembled WGS sequence"/>
</dbReference>
<keyword evidence="1" id="KW-0472">Membrane</keyword>
<feature type="transmembrane region" description="Helical" evidence="1">
    <location>
        <begin position="25"/>
        <end position="42"/>
    </location>
</feature>
<evidence type="ECO:0000313" key="2">
    <source>
        <dbReference type="EMBL" id="MBK0397954.1"/>
    </source>
</evidence>
<dbReference type="AlphaFoldDB" id="A0A8J7M499"/>
<keyword evidence="1" id="KW-0812">Transmembrane</keyword>
<organism evidence="2 3">
    <name type="scientific">Thermohalobaculum xanthum</name>
    <dbReference type="NCBI Taxonomy" id="2753746"/>
    <lineage>
        <taxon>Bacteria</taxon>
        <taxon>Pseudomonadati</taxon>
        <taxon>Pseudomonadota</taxon>
        <taxon>Alphaproteobacteria</taxon>
        <taxon>Rhodobacterales</taxon>
        <taxon>Paracoccaceae</taxon>
        <taxon>Thermohalobaculum</taxon>
    </lineage>
</organism>
<dbReference type="InterPro" id="IPR025498">
    <property type="entry name" value="DUF4389"/>
</dbReference>
<proteinExistence type="predicted"/>
<name>A0A8J7M499_9RHOB</name>
<reference evidence="2" key="1">
    <citation type="submission" date="2020-12" db="EMBL/GenBank/DDBJ databases">
        <title>Bacterial taxonomy.</title>
        <authorList>
            <person name="Pan X."/>
        </authorList>
    </citation>
    <scope>NUCLEOTIDE SEQUENCE</scope>
    <source>
        <strain evidence="2">M0105</strain>
    </source>
</reference>
<evidence type="ECO:0000313" key="3">
    <source>
        <dbReference type="Proteomes" id="UP000655420"/>
    </source>
</evidence>
<sequence length="103" mass="11583">MTRKTYDDDYDDAPASEPRRDRKPVWIRGAFMLFFLAAFSLAQGLLAATAVIQFLSLLIAGSPNAFLVDFGKSLGRWLDQTAKFQSAASEERPFPWAPWPRAD</sequence>
<dbReference type="Pfam" id="PF14333">
    <property type="entry name" value="DUF4389"/>
    <property type="match status" value="1"/>
</dbReference>
<gene>
    <name evidence="2" type="ORF">H0I76_02025</name>
</gene>